<dbReference type="RefSeq" id="WP_149324855.1">
    <property type="nucleotide sequence ID" value="NZ_CP043504.1"/>
</dbReference>
<proteinExistence type="predicted"/>
<dbReference type="InterPro" id="IPR036271">
    <property type="entry name" value="Tet_transcr_reg_TetR-rel_C_sf"/>
</dbReference>
<organism evidence="7 8">
    <name type="scientific">Protaetiibacter larvae</name>
    <dbReference type="NCBI Taxonomy" id="2592654"/>
    <lineage>
        <taxon>Bacteria</taxon>
        <taxon>Bacillati</taxon>
        <taxon>Actinomycetota</taxon>
        <taxon>Actinomycetes</taxon>
        <taxon>Micrococcales</taxon>
        <taxon>Microbacteriaceae</taxon>
        <taxon>Protaetiibacter</taxon>
    </lineage>
</organism>
<evidence type="ECO:0000313" key="8">
    <source>
        <dbReference type="Proteomes" id="UP000322159"/>
    </source>
</evidence>
<gene>
    <name evidence="7" type="ORF">FLP23_05065</name>
</gene>
<dbReference type="PROSITE" id="PS50977">
    <property type="entry name" value="HTH_TETR_2"/>
    <property type="match status" value="1"/>
</dbReference>
<keyword evidence="1" id="KW-0678">Repressor</keyword>
<dbReference type="EMBL" id="CP043504">
    <property type="protein sequence ID" value="QEO09433.1"/>
    <property type="molecule type" value="Genomic_DNA"/>
</dbReference>
<dbReference type="PRINTS" id="PR00455">
    <property type="entry name" value="HTHTETR"/>
</dbReference>
<feature type="domain" description="HTH tetR-type" evidence="6">
    <location>
        <begin position="10"/>
        <end position="70"/>
    </location>
</feature>
<dbReference type="InterPro" id="IPR023772">
    <property type="entry name" value="DNA-bd_HTH_TetR-type_CS"/>
</dbReference>
<evidence type="ECO:0000313" key="7">
    <source>
        <dbReference type="EMBL" id="QEO09433.1"/>
    </source>
</evidence>
<dbReference type="OrthoDB" id="5242390at2"/>
<accession>A0A5C1Y5W9</accession>
<keyword evidence="2" id="KW-0805">Transcription regulation</keyword>
<reference evidence="7 8" key="1">
    <citation type="submission" date="2019-09" db="EMBL/GenBank/DDBJ databases">
        <title>Genome sequencing of strain KACC 19322.</title>
        <authorList>
            <person name="Heo J."/>
            <person name="Kim S.-J."/>
            <person name="Kim J.-S."/>
            <person name="Hong S.-B."/>
            <person name="Kwon S.-W."/>
        </authorList>
    </citation>
    <scope>NUCLEOTIDE SEQUENCE [LARGE SCALE GENOMIC DNA]</scope>
    <source>
        <strain evidence="7 8">KACC 19322</strain>
    </source>
</reference>
<dbReference type="SUPFAM" id="SSF48498">
    <property type="entry name" value="Tetracyclin repressor-like, C-terminal domain"/>
    <property type="match status" value="1"/>
</dbReference>
<dbReference type="Pfam" id="PF00440">
    <property type="entry name" value="TetR_N"/>
    <property type="match status" value="1"/>
</dbReference>
<dbReference type="PANTHER" id="PTHR30055">
    <property type="entry name" value="HTH-TYPE TRANSCRIPTIONAL REGULATOR RUTR"/>
    <property type="match status" value="1"/>
</dbReference>
<evidence type="ECO:0000259" key="6">
    <source>
        <dbReference type="PROSITE" id="PS50977"/>
    </source>
</evidence>
<dbReference type="Gene3D" id="1.10.357.10">
    <property type="entry name" value="Tetracycline Repressor, domain 2"/>
    <property type="match status" value="1"/>
</dbReference>
<dbReference type="InterPro" id="IPR039538">
    <property type="entry name" value="BetI_C"/>
</dbReference>
<dbReference type="GO" id="GO:0000976">
    <property type="term" value="F:transcription cis-regulatory region binding"/>
    <property type="evidence" value="ECO:0007669"/>
    <property type="project" value="TreeGrafter"/>
</dbReference>
<evidence type="ECO:0000256" key="3">
    <source>
        <dbReference type="ARBA" id="ARBA00023125"/>
    </source>
</evidence>
<keyword evidence="8" id="KW-1185">Reference proteome</keyword>
<keyword evidence="4" id="KW-0804">Transcription</keyword>
<feature type="DNA-binding region" description="H-T-H motif" evidence="5">
    <location>
        <begin position="33"/>
        <end position="52"/>
    </location>
</feature>
<dbReference type="PANTHER" id="PTHR30055:SF229">
    <property type="entry name" value="HTH-TYPE TRANSCRIPTIONAL REPRESSOR RV1474C"/>
    <property type="match status" value="1"/>
</dbReference>
<dbReference type="PROSITE" id="PS01081">
    <property type="entry name" value="HTH_TETR_1"/>
    <property type="match status" value="1"/>
</dbReference>
<evidence type="ECO:0000256" key="1">
    <source>
        <dbReference type="ARBA" id="ARBA00022491"/>
    </source>
</evidence>
<keyword evidence="3 5" id="KW-0238">DNA-binding</keyword>
<dbReference type="Proteomes" id="UP000322159">
    <property type="component" value="Chromosome"/>
</dbReference>
<protein>
    <submittedName>
        <fullName evidence="7">TetR/AcrR family transcriptional regulator</fullName>
    </submittedName>
</protein>
<dbReference type="InterPro" id="IPR009057">
    <property type="entry name" value="Homeodomain-like_sf"/>
</dbReference>
<dbReference type="InterPro" id="IPR050109">
    <property type="entry name" value="HTH-type_TetR-like_transc_reg"/>
</dbReference>
<dbReference type="GO" id="GO:0003700">
    <property type="term" value="F:DNA-binding transcription factor activity"/>
    <property type="evidence" value="ECO:0007669"/>
    <property type="project" value="TreeGrafter"/>
</dbReference>
<dbReference type="SUPFAM" id="SSF46689">
    <property type="entry name" value="Homeodomain-like"/>
    <property type="match status" value="1"/>
</dbReference>
<name>A0A5C1Y5W9_9MICO</name>
<dbReference type="KEGG" id="lyk:FLP23_05065"/>
<dbReference type="InterPro" id="IPR001647">
    <property type="entry name" value="HTH_TetR"/>
</dbReference>
<dbReference type="AlphaFoldDB" id="A0A5C1Y5W9"/>
<evidence type="ECO:0000256" key="2">
    <source>
        <dbReference type="ARBA" id="ARBA00023015"/>
    </source>
</evidence>
<sequence>MPKVSDAHREARRAQIVEAAMRCFAQRGFQRTSMADIIEASGLSAGAIYLHFDSKQQIAVAAARLVVGHRRDEIVERLTREPLPEPDELIGVVMSGLRRELRDSRLLLQMWAEGMGEPAMGEVVIEIIAGLREQYLSYLARWGAARRGLDPDEARAWAETMTPMLLGLSQGYIVQSALLPDFDPERYLAGVRALFP</sequence>
<dbReference type="Pfam" id="PF13977">
    <property type="entry name" value="TetR_C_6"/>
    <property type="match status" value="1"/>
</dbReference>
<evidence type="ECO:0000256" key="4">
    <source>
        <dbReference type="ARBA" id="ARBA00023163"/>
    </source>
</evidence>
<evidence type="ECO:0000256" key="5">
    <source>
        <dbReference type="PROSITE-ProRule" id="PRU00335"/>
    </source>
</evidence>